<dbReference type="NCBIfam" id="TIGR00767">
    <property type="entry name" value="rho"/>
    <property type="match status" value="1"/>
</dbReference>
<feature type="compositionally biased region" description="Basic and acidic residues" evidence="12">
    <location>
        <begin position="161"/>
        <end position="175"/>
    </location>
</feature>
<keyword evidence="3 9" id="KW-0378">Hydrolase</keyword>
<dbReference type="InterPro" id="IPR011113">
    <property type="entry name" value="Rho_RNA-bd"/>
</dbReference>
<dbReference type="NCBIfam" id="NF006886">
    <property type="entry name" value="PRK09376.1"/>
    <property type="match status" value="1"/>
</dbReference>
<evidence type="ECO:0000256" key="7">
    <source>
        <dbReference type="ARBA" id="ARBA00023015"/>
    </source>
</evidence>
<keyword evidence="8 9" id="KW-0804">Transcription</keyword>
<dbReference type="InterPro" id="IPR003593">
    <property type="entry name" value="AAA+_ATPase"/>
</dbReference>
<evidence type="ECO:0000256" key="1">
    <source>
        <dbReference type="ARBA" id="ARBA00022472"/>
    </source>
</evidence>
<keyword evidence="6 9" id="KW-0694">RNA-binding</keyword>
<dbReference type="GO" id="GO:0005524">
    <property type="term" value="F:ATP binding"/>
    <property type="evidence" value="ECO:0007669"/>
    <property type="project" value="UniProtKB-UniRule"/>
</dbReference>
<dbReference type="EMBL" id="NAQA01000006">
    <property type="protein sequence ID" value="OQM49869.1"/>
    <property type="molecule type" value="Genomic_DNA"/>
</dbReference>
<feature type="region of interest" description="Disordered" evidence="12">
    <location>
        <begin position="141"/>
        <end position="358"/>
    </location>
</feature>
<dbReference type="SMART" id="SM00357">
    <property type="entry name" value="CSP"/>
    <property type="match status" value="1"/>
</dbReference>
<organism evidence="14 15">
    <name type="scientific">Bifidobacterium catenulatum</name>
    <dbReference type="NCBI Taxonomy" id="1686"/>
    <lineage>
        <taxon>Bacteria</taxon>
        <taxon>Bacillati</taxon>
        <taxon>Actinomycetota</taxon>
        <taxon>Actinomycetes</taxon>
        <taxon>Bifidobacteriales</taxon>
        <taxon>Bifidobacteriaceae</taxon>
        <taxon>Bifidobacterium</taxon>
    </lineage>
</organism>
<comment type="caution">
    <text evidence="9">Lacks conserved residue(s) required for the propagation of feature annotation.</text>
</comment>
<dbReference type="InterPro" id="IPR011112">
    <property type="entry name" value="Rho-like_N"/>
</dbReference>
<feature type="compositionally biased region" description="Basic and acidic residues" evidence="12">
    <location>
        <begin position="222"/>
        <end position="262"/>
    </location>
</feature>
<evidence type="ECO:0000256" key="9">
    <source>
        <dbReference type="HAMAP-Rule" id="MF_01884"/>
    </source>
</evidence>
<dbReference type="Pfam" id="PF00006">
    <property type="entry name" value="ATP-synt_ab"/>
    <property type="match status" value="1"/>
</dbReference>
<dbReference type="PANTHER" id="PTHR46425:SF1">
    <property type="entry name" value="TRANSCRIPTION TERMINATION FACTOR RHO"/>
    <property type="match status" value="1"/>
</dbReference>
<dbReference type="GO" id="GO:0003723">
    <property type="term" value="F:RNA binding"/>
    <property type="evidence" value="ECO:0007669"/>
    <property type="project" value="UniProtKB-UniRule"/>
</dbReference>
<dbReference type="Proteomes" id="UP000192666">
    <property type="component" value="Unassembled WGS sequence"/>
</dbReference>
<dbReference type="GO" id="GO:0008186">
    <property type="term" value="F:ATP-dependent activity, acting on RNA"/>
    <property type="evidence" value="ECO:0007669"/>
    <property type="project" value="UniProtKB-UniRule"/>
</dbReference>
<dbReference type="CDD" id="cd01128">
    <property type="entry name" value="rho_factor_C"/>
    <property type="match status" value="1"/>
</dbReference>
<keyword evidence="2 9" id="KW-0547">Nucleotide-binding</keyword>
<protein>
    <recommendedName>
        <fullName evidence="9 10">Transcription termination factor Rho</fullName>
        <ecNumber evidence="9 10">3.6.4.-</ecNumber>
    </recommendedName>
    <alternativeName>
        <fullName evidence="9">ATP-dependent helicase Rho</fullName>
    </alternativeName>
</protein>
<dbReference type="HAMAP" id="MF_01884">
    <property type="entry name" value="Rho"/>
    <property type="match status" value="1"/>
</dbReference>
<gene>
    <name evidence="9" type="primary">rho</name>
    <name evidence="14" type="ORF">B5782_1618</name>
</gene>
<dbReference type="SUPFAM" id="SSF68912">
    <property type="entry name" value="Rho N-terminal domain-like"/>
    <property type="match status" value="1"/>
</dbReference>
<dbReference type="InterPro" id="IPR041703">
    <property type="entry name" value="Rho_factor_ATP-bd"/>
</dbReference>
<comment type="subunit">
    <text evidence="9">Homohexamer. The homohexamer assembles into an open ring structure.</text>
</comment>
<dbReference type="AlphaFoldDB" id="A0A1V8PML2"/>
<keyword evidence="1 9" id="KW-0806">Transcription termination</keyword>
<dbReference type="GO" id="GO:0006353">
    <property type="term" value="P:DNA-templated transcription termination"/>
    <property type="evidence" value="ECO:0007669"/>
    <property type="project" value="UniProtKB-UniRule"/>
</dbReference>
<feature type="binding site" evidence="9">
    <location>
        <begin position="492"/>
        <end position="497"/>
    </location>
    <ligand>
        <name>ATP</name>
        <dbReference type="ChEBI" id="CHEBI:30616"/>
    </ligand>
</feature>
<keyword evidence="7 9" id="KW-0805">Transcription regulation</keyword>
<dbReference type="PANTHER" id="PTHR46425">
    <property type="entry name" value="TRANSCRIPTION TERMINATION FACTOR RHO"/>
    <property type="match status" value="1"/>
</dbReference>
<reference evidence="14 15" key="1">
    <citation type="submission" date="2017-03" db="EMBL/GenBank/DDBJ databases">
        <title>Maternal inheritance of bifidobacteria.</title>
        <authorList>
            <person name="Lugli G.A."/>
            <person name="Duranti S."/>
            <person name="Milani C."/>
            <person name="Mancabelli L."/>
        </authorList>
    </citation>
    <scope>NUCLEOTIDE SEQUENCE [LARGE SCALE GENOMIC DNA]</scope>
    <source>
        <strain evidence="14 15">1899B</strain>
    </source>
</reference>
<dbReference type="Gene3D" id="3.40.50.300">
    <property type="entry name" value="P-loop containing nucleotide triphosphate hydrolases"/>
    <property type="match status" value="1"/>
</dbReference>
<evidence type="ECO:0000256" key="10">
    <source>
        <dbReference type="NCBIfam" id="TIGR00767"/>
    </source>
</evidence>
<evidence type="ECO:0000259" key="13">
    <source>
        <dbReference type="PROSITE" id="PS51856"/>
    </source>
</evidence>
<feature type="domain" description="Rho RNA-BD" evidence="13">
    <location>
        <begin position="359"/>
        <end position="437"/>
    </location>
</feature>
<dbReference type="SUPFAM" id="SSF50249">
    <property type="entry name" value="Nucleic acid-binding proteins"/>
    <property type="match status" value="1"/>
</dbReference>
<dbReference type="GO" id="GO:0004386">
    <property type="term" value="F:helicase activity"/>
    <property type="evidence" value="ECO:0007669"/>
    <property type="project" value="UniProtKB-UniRule"/>
</dbReference>
<dbReference type="SMART" id="SM00959">
    <property type="entry name" value="Rho_N"/>
    <property type="match status" value="1"/>
</dbReference>
<dbReference type="InterPro" id="IPR012340">
    <property type="entry name" value="NA-bd_OB-fold"/>
</dbReference>
<dbReference type="Gene3D" id="1.10.720.10">
    <property type="match status" value="1"/>
</dbReference>
<dbReference type="EC" id="3.6.4.-" evidence="9 10"/>
<evidence type="ECO:0000256" key="11">
    <source>
        <dbReference type="PROSITE-ProRule" id="PRU01203"/>
    </source>
</evidence>
<comment type="function">
    <text evidence="9">Facilitates transcription termination by a mechanism that involves Rho binding to the nascent RNA, activation of Rho's RNA-dependent ATPase activity, and release of the mRNA from the DNA template.</text>
</comment>
<dbReference type="InterPro" id="IPR011129">
    <property type="entry name" value="CSD"/>
</dbReference>
<feature type="compositionally biased region" description="Basic and acidic residues" evidence="12">
    <location>
        <begin position="294"/>
        <end position="303"/>
    </location>
</feature>
<name>A0A1V8PML2_9BIFI</name>
<evidence type="ECO:0000256" key="8">
    <source>
        <dbReference type="ARBA" id="ARBA00023163"/>
    </source>
</evidence>
<dbReference type="InterPro" id="IPR004665">
    <property type="entry name" value="Term_rho"/>
</dbReference>
<keyword evidence="4 9" id="KW-0347">Helicase</keyword>
<comment type="caution">
    <text evidence="14">The sequence shown here is derived from an EMBL/GenBank/DDBJ whole genome shotgun (WGS) entry which is preliminary data.</text>
</comment>
<dbReference type="Gene3D" id="2.40.50.140">
    <property type="entry name" value="Nucleic acid-binding proteins"/>
    <property type="match status" value="1"/>
</dbReference>
<dbReference type="SUPFAM" id="SSF52540">
    <property type="entry name" value="P-loop containing nucleoside triphosphate hydrolases"/>
    <property type="match status" value="1"/>
</dbReference>
<feature type="compositionally biased region" description="Basic and acidic residues" evidence="12">
    <location>
        <begin position="312"/>
        <end position="358"/>
    </location>
</feature>
<accession>A0A1V8PML2</accession>
<keyword evidence="5 9" id="KW-0067">ATP-binding</keyword>
<comment type="similarity">
    <text evidence="9 11">Belongs to the Rho family.</text>
</comment>
<evidence type="ECO:0000256" key="3">
    <source>
        <dbReference type="ARBA" id="ARBA00022801"/>
    </source>
</evidence>
<proteinExistence type="inferred from homology"/>
<feature type="binding site" evidence="9">
    <location>
        <position position="523"/>
    </location>
    <ligand>
        <name>ATP</name>
        <dbReference type="ChEBI" id="CHEBI:30616"/>
    </ligand>
</feature>
<evidence type="ECO:0000256" key="5">
    <source>
        <dbReference type="ARBA" id="ARBA00022840"/>
    </source>
</evidence>
<dbReference type="InterPro" id="IPR036269">
    <property type="entry name" value="Rho_N_sf"/>
</dbReference>
<evidence type="ECO:0000256" key="2">
    <source>
        <dbReference type="ARBA" id="ARBA00022741"/>
    </source>
</evidence>
<dbReference type="InterPro" id="IPR000194">
    <property type="entry name" value="ATPase_F1/V1/A1_a/bsu_nucl-bd"/>
</dbReference>
<evidence type="ECO:0000256" key="4">
    <source>
        <dbReference type="ARBA" id="ARBA00022806"/>
    </source>
</evidence>
<dbReference type="Pfam" id="PF07497">
    <property type="entry name" value="Rho_RNA_bind"/>
    <property type="match status" value="1"/>
</dbReference>
<evidence type="ECO:0000313" key="14">
    <source>
        <dbReference type="EMBL" id="OQM49869.1"/>
    </source>
</evidence>
<dbReference type="SMART" id="SM00382">
    <property type="entry name" value="AAA"/>
    <property type="match status" value="1"/>
</dbReference>
<dbReference type="Pfam" id="PF07498">
    <property type="entry name" value="Rho_N"/>
    <property type="match status" value="1"/>
</dbReference>
<evidence type="ECO:0000256" key="12">
    <source>
        <dbReference type="SAM" id="MobiDB-lite"/>
    </source>
</evidence>
<dbReference type="GO" id="GO:0016787">
    <property type="term" value="F:hydrolase activity"/>
    <property type="evidence" value="ECO:0007669"/>
    <property type="project" value="UniProtKB-KW"/>
</dbReference>
<feature type="binding site" evidence="9">
    <location>
        <begin position="480"/>
        <end position="485"/>
    </location>
    <ligand>
        <name>ATP</name>
        <dbReference type="ChEBI" id="CHEBI:30616"/>
    </ligand>
</feature>
<dbReference type="PROSITE" id="PS51856">
    <property type="entry name" value="RHO_RNA_BD"/>
    <property type="match status" value="1"/>
</dbReference>
<sequence length="740" mass="82224">MNTLAHLRCVGLDNVVWLRKFENRDISRRTFSGGTFPYLFFTAVVGVCLRKLGERQKPVATSPNLEDMKLPELKELAKQMGLRGISTMRKPELIATLQAARSGGEAPAGVTVRAPKSAAFAASAVPAAQAEEVGKPAEVAEVKADDAENSEKPASTTSGRARVERTERSSRRKQAEAPGEDAADVMAAVNALDSLDEAPKRRRRRDTEAATDLLAELGLDDASPKQDDRRRHRKDNEVDAEPRRRRRAVEEPKDEDVVRDLDDILATLPSQGNEDDERHGETEDGNFARRVRGRASDRDDRADHRGRRLRGRDRDYDERDDRRGRNSDRNDRNNRADRNDRTDRNVEREQRHEEPKEDLVPVAGIVDVLDSYAFVRTSGYLPGPNDVYVSMGQVKKYGLRKGDAVHGSIRTPREGDRRNQRQKFVPLQSIDSINGMTVEAAQNRPQFNKLTPLYPQERLKQETAPGKLTGRLIDIVAPIGKGQRGLIVSPPKAGKTITLQNIANAIATNNPEVHLMVVLVDERPEEVTDMERTVQGEVISSTFDRPASDHTTVAELAIERAKRLVELGQDVVVLLDSMTRLARAYNIAAPASGRILSGGVDAQALYPPKKFFGAARNIENGGSLTIISSALVETGSKMDEVIFEEFKGTGNMELRLSRELADKRLFPAIDVNASGTRREELITDPQELPIIYRLRRLLGGLEPEQAYQTLVPRLKKTATNRDFMASLIQQSSNNANNGSN</sequence>
<evidence type="ECO:0000256" key="6">
    <source>
        <dbReference type="ARBA" id="ARBA00022884"/>
    </source>
</evidence>
<feature type="compositionally biased region" description="Basic and acidic residues" evidence="12">
    <location>
        <begin position="141"/>
        <end position="151"/>
    </location>
</feature>
<evidence type="ECO:0000313" key="15">
    <source>
        <dbReference type="Proteomes" id="UP000192666"/>
    </source>
</evidence>
<dbReference type="InterPro" id="IPR027417">
    <property type="entry name" value="P-loop_NTPase"/>
</dbReference>